<proteinExistence type="predicted"/>
<feature type="coiled-coil region" evidence="1">
    <location>
        <begin position="98"/>
        <end position="125"/>
    </location>
</feature>
<name>A0A1Y6A3C5_9BACI</name>
<evidence type="ECO:0000256" key="2">
    <source>
        <dbReference type="SAM" id="SignalP"/>
    </source>
</evidence>
<gene>
    <name evidence="3" type="ORF">BACERE00185_03560</name>
</gene>
<dbReference type="EMBL" id="FWZD01000058">
    <property type="protein sequence ID" value="SME23306.1"/>
    <property type="molecule type" value="Genomic_DNA"/>
</dbReference>
<evidence type="ECO:0008006" key="5">
    <source>
        <dbReference type="Google" id="ProtNLM"/>
    </source>
</evidence>
<reference evidence="4" key="1">
    <citation type="submission" date="2017-04" db="EMBL/GenBank/DDBJ databases">
        <authorList>
            <person name="Criscuolo A."/>
        </authorList>
    </citation>
    <scope>NUCLEOTIDE SEQUENCE [LARGE SCALE GENOMIC DNA]</scope>
</reference>
<keyword evidence="1" id="KW-0175">Coiled coil</keyword>
<dbReference type="AlphaFoldDB" id="A0A1Y6A3C5"/>
<evidence type="ECO:0000313" key="4">
    <source>
        <dbReference type="Proteomes" id="UP000194439"/>
    </source>
</evidence>
<evidence type="ECO:0000313" key="3">
    <source>
        <dbReference type="EMBL" id="SME23306.1"/>
    </source>
</evidence>
<dbReference type="Proteomes" id="UP000194439">
    <property type="component" value="Unassembled WGS sequence"/>
</dbReference>
<sequence>MKHKKHLSIALVALTITSGIAGCSNAASSKQSTTVKATNTETDTQNTKDIKTNLIAKADAVSKKIDEASQKSGWIEATDFPDIASDLQLLAVTVGMEHEKLVNHNETLRNKIMDVKKKVSSFSNEEATVANKNLTSGNVIYQAILMDDFHNILDEVNLSHSNNDLATLVSIDKSSPEAEIIKQAREGIESIEKYTYPTIQRIETNFSKYPSSFSDKEFKLIGESINNLKSSLEKQLKMMKQFDGNTENSELDYEYLLKSATEDYKKAETNIEKLESSWNIVYTSK</sequence>
<organism evidence="3 4">
    <name type="scientific">Bacillus mobilis</name>
    <dbReference type="NCBI Taxonomy" id="2026190"/>
    <lineage>
        <taxon>Bacteria</taxon>
        <taxon>Bacillati</taxon>
        <taxon>Bacillota</taxon>
        <taxon>Bacilli</taxon>
        <taxon>Bacillales</taxon>
        <taxon>Bacillaceae</taxon>
        <taxon>Bacillus</taxon>
        <taxon>Bacillus cereus group</taxon>
    </lineage>
</organism>
<dbReference type="PROSITE" id="PS51257">
    <property type="entry name" value="PROKAR_LIPOPROTEIN"/>
    <property type="match status" value="1"/>
</dbReference>
<dbReference type="RefSeq" id="WP_088029016.1">
    <property type="nucleotide sequence ID" value="NZ_FWZD01000058.1"/>
</dbReference>
<feature type="signal peptide" evidence="2">
    <location>
        <begin position="1"/>
        <end position="26"/>
    </location>
</feature>
<accession>A0A1Y6A3C5</accession>
<protein>
    <recommendedName>
        <fullName evidence="5">Lipoprotein</fullName>
    </recommendedName>
</protein>
<evidence type="ECO:0000256" key="1">
    <source>
        <dbReference type="SAM" id="Coils"/>
    </source>
</evidence>
<keyword evidence="2" id="KW-0732">Signal</keyword>
<feature type="chain" id="PRO_5012961082" description="Lipoprotein" evidence="2">
    <location>
        <begin position="27"/>
        <end position="285"/>
    </location>
</feature>